<evidence type="ECO:0000256" key="4">
    <source>
        <dbReference type="ARBA" id="ARBA00022475"/>
    </source>
</evidence>
<keyword evidence="6 9" id="KW-1133">Transmembrane helix</keyword>
<dbReference type="InterPro" id="IPR025720">
    <property type="entry name" value="RibU"/>
</dbReference>
<dbReference type="PANTHER" id="PTHR38438:SF1">
    <property type="entry name" value="RIBOFLAVIN TRANSPORTER RIBU"/>
    <property type="match status" value="1"/>
</dbReference>
<reference evidence="10 11" key="1">
    <citation type="submission" date="2015-09" db="EMBL/GenBank/DDBJ databases">
        <authorList>
            <consortium name="Pathogen Informatics"/>
            <person name="Wu L."/>
            <person name="Ma J."/>
        </authorList>
    </citation>
    <scope>NUCLEOTIDE SEQUENCE [LARGE SCALE GENOMIC DNA]</scope>
    <source>
        <strain evidence="10 11">2789STDY5834858</strain>
    </source>
</reference>
<evidence type="ECO:0000256" key="2">
    <source>
        <dbReference type="ARBA" id="ARBA00005540"/>
    </source>
</evidence>
<evidence type="ECO:0000256" key="3">
    <source>
        <dbReference type="ARBA" id="ARBA00022448"/>
    </source>
</evidence>
<dbReference type="Pfam" id="PF12822">
    <property type="entry name" value="ECF_trnsprt"/>
    <property type="match status" value="1"/>
</dbReference>
<dbReference type="InterPro" id="IPR024529">
    <property type="entry name" value="ECF_trnsprt_substrate-spec"/>
</dbReference>
<keyword evidence="7 8" id="KW-0472">Membrane</keyword>
<name>A0ABP2AR22_SARVE</name>
<evidence type="ECO:0000256" key="6">
    <source>
        <dbReference type="ARBA" id="ARBA00022989"/>
    </source>
</evidence>
<keyword evidence="4 8" id="KW-1003">Cell membrane</keyword>
<evidence type="ECO:0000256" key="9">
    <source>
        <dbReference type="SAM" id="Phobius"/>
    </source>
</evidence>
<gene>
    <name evidence="10" type="primary">ribU</name>
    <name evidence="10" type="ORF">ERS852473_01724</name>
</gene>
<feature type="transmembrane region" description="Helical" evidence="9">
    <location>
        <begin position="144"/>
        <end position="171"/>
    </location>
</feature>
<evidence type="ECO:0000256" key="1">
    <source>
        <dbReference type="ARBA" id="ARBA00004651"/>
    </source>
</evidence>
<keyword evidence="3 8" id="KW-0813">Transport</keyword>
<proteinExistence type="inferred from homology"/>
<comment type="function">
    <text evidence="8">Probably a riboflavin-binding protein that interacts with the energy-coupling factor (ECF) ABC-transporter complex.</text>
</comment>
<protein>
    <recommendedName>
        <fullName evidence="8">Riboflavin transporter</fullName>
    </recommendedName>
</protein>
<evidence type="ECO:0000256" key="5">
    <source>
        <dbReference type="ARBA" id="ARBA00022692"/>
    </source>
</evidence>
<evidence type="ECO:0000313" key="11">
    <source>
        <dbReference type="Proteomes" id="UP000095488"/>
    </source>
</evidence>
<keyword evidence="5 9" id="KW-0812">Transmembrane</keyword>
<dbReference type="EMBL" id="CYZR01000005">
    <property type="protein sequence ID" value="CUO03403.1"/>
    <property type="molecule type" value="Genomic_DNA"/>
</dbReference>
<keyword evidence="11" id="KW-1185">Reference proteome</keyword>
<dbReference type="PIRSF" id="PIRSF037778">
    <property type="entry name" value="UCP037778_transp_RibU"/>
    <property type="match status" value="1"/>
</dbReference>
<evidence type="ECO:0000256" key="8">
    <source>
        <dbReference type="PIRNR" id="PIRNR037778"/>
    </source>
</evidence>
<dbReference type="RefSeq" id="WP_055259514.1">
    <property type="nucleotide sequence ID" value="NZ_BCMV01000008.1"/>
</dbReference>
<accession>A0ABP2AR22</accession>
<organism evidence="10 11">
    <name type="scientific">Sarcina ventriculi</name>
    <name type="common">Clostridium ventriculi</name>
    <dbReference type="NCBI Taxonomy" id="1267"/>
    <lineage>
        <taxon>Bacteria</taxon>
        <taxon>Bacillati</taxon>
        <taxon>Bacillota</taxon>
        <taxon>Clostridia</taxon>
        <taxon>Eubacteriales</taxon>
        <taxon>Clostridiaceae</taxon>
        <taxon>Sarcina</taxon>
    </lineage>
</organism>
<dbReference type="PANTHER" id="PTHR38438">
    <property type="entry name" value="RIBOFLAVIN TRANSPORTER RIBU"/>
    <property type="match status" value="1"/>
</dbReference>
<evidence type="ECO:0000256" key="7">
    <source>
        <dbReference type="ARBA" id="ARBA00023136"/>
    </source>
</evidence>
<feature type="transmembrane region" description="Helical" evidence="9">
    <location>
        <begin position="82"/>
        <end position="102"/>
    </location>
</feature>
<dbReference type="Proteomes" id="UP000095488">
    <property type="component" value="Unassembled WGS sequence"/>
</dbReference>
<sequence>MGQKKDLNKFMKIALLCAIALVLMYIEFPITPFPWLKIDLSDVPALMGAFAFGPMAGIIIEIVKNILIVLVKGTQSAFVGEIANILIGISLVVPSAVIYRKWNSAKSAVIGMIIGAICMQVVGILANIYLLLPLYGMHLVGAELVDYILIGLVPFNGIKAIIASVVTFLLYRRLVGKVFKRESI</sequence>
<comment type="caution">
    <text evidence="10">The sequence shown here is derived from an EMBL/GenBank/DDBJ whole genome shotgun (WGS) entry which is preliminary data.</text>
</comment>
<feature type="transmembrane region" description="Helical" evidence="9">
    <location>
        <begin position="108"/>
        <end position="132"/>
    </location>
</feature>
<feature type="transmembrane region" description="Helical" evidence="9">
    <location>
        <begin position="45"/>
        <end position="70"/>
    </location>
</feature>
<comment type="subcellular location">
    <subcellularLocation>
        <location evidence="1">Cell membrane</location>
        <topology evidence="1">Multi-pass membrane protein</topology>
    </subcellularLocation>
</comment>
<dbReference type="Gene3D" id="1.10.1760.20">
    <property type="match status" value="1"/>
</dbReference>
<evidence type="ECO:0000313" key="10">
    <source>
        <dbReference type="EMBL" id="CUO03403.1"/>
    </source>
</evidence>
<comment type="similarity">
    <text evidence="2 8">Belongs to the prokaryotic riboflavin transporter (P-RFT) (TC 2.A.87) family.</text>
</comment>